<sequence length="26" mass="2693">MAIGSSIGVHGWGDMKSLTGQFVTGR</sequence>
<protein>
    <submittedName>
        <fullName evidence="1">Uncharacterized protein</fullName>
    </submittedName>
</protein>
<dbReference type="EMBL" id="LXQA010874918">
    <property type="protein sequence ID" value="MCI75093.1"/>
    <property type="molecule type" value="Genomic_DNA"/>
</dbReference>
<dbReference type="AlphaFoldDB" id="A0A392UN74"/>
<evidence type="ECO:0000313" key="1">
    <source>
        <dbReference type="EMBL" id="MCI75093.1"/>
    </source>
</evidence>
<dbReference type="Proteomes" id="UP000265520">
    <property type="component" value="Unassembled WGS sequence"/>
</dbReference>
<comment type="caution">
    <text evidence="1">The sequence shown here is derived from an EMBL/GenBank/DDBJ whole genome shotgun (WGS) entry which is preliminary data.</text>
</comment>
<reference evidence="1 2" key="1">
    <citation type="journal article" date="2018" name="Front. Plant Sci.">
        <title>Red Clover (Trifolium pratense) and Zigzag Clover (T. medium) - A Picture of Genomic Similarities and Differences.</title>
        <authorList>
            <person name="Dluhosova J."/>
            <person name="Istvanek J."/>
            <person name="Nedelnik J."/>
            <person name="Repkova J."/>
        </authorList>
    </citation>
    <scope>NUCLEOTIDE SEQUENCE [LARGE SCALE GENOMIC DNA]</scope>
    <source>
        <strain evidence="2">cv. 10/8</strain>
        <tissue evidence="1">Leaf</tissue>
    </source>
</reference>
<organism evidence="1 2">
    <name type="scientific">Trifolium medium</name>
    <dbReference type="NCBI Taxonomy" id="97028"/>
    <lineage>
        <taxon>Eukaryota</taxon>
        <taxon>Viridiplantae</taxon>
        <taxon>Streptophyta</taxon>
        <taxon>Embryophyta</taxon>
        <taxon>Tracheophyta</taxon>
        <taxon>Spermatophyta</taxon>
        <taxon>Magnoliopsida</taxon>
        <taxon>eudicotyledons</taxon>
        <taxon>Gunneridae</taxon>
        <taxon>Pentapetalae</taxon>
        <taxon>rosids</taxon>
        <taxon>fabids</taxon>
        <taxon>Fabales</taxon>
        <taxon>Fabaceae</taxon>
        <taxon>Papilionoideae</taxon>
        <taxon>50 kb inversion clade</taxon>
        <taxon>NPAAA clade</taxon>
        <taxon>Hologalegina</taxon>
        <taxon>IRL clade</taxon>
        <taxon>Trifolieae</taxon>
        <taxon>Trifolium</taxon>
    </lineage>
</organism>
<name>A0A392UN74_9FABA</name>
<keyword evidence="2" id="KW-1185">Reference proteome</keyword>
<accession>A0A392UN74</accession>
<feature type="non-terminal residue" evidence="1">
    <location>
        <position position="26"/>
    </location>
</feature>
<proteinExistence type="predicted"/>
<evidence type="ECO:0000313" key="2">
    <source>
        <dbReference type="Proteomes" id="UP000265520"/>
    </source>
</evidence>